<name>A0AAV3QV84_LITER</name>
<comment type="caution">
    <text evidence="1">The sequence shown here is derived from an EMBL/GenBank/DDBJ whole genome shotgun (WGS) entry which is preliminary data.</text>
</comment>
<protein>
    <submittedName>
        <fullName evidence="1">Uncharacterized protein</fullName>
    </submittedName>
</protein>
<gene>
    <name evidence="1" type="ORF">LIER_22836</name>
</gene>
<organism evidence="1 2">
    <name type="scientific">Lithospermum erythrorhizon</name>
    <name type="common">Purple gromwell</name>
    <name type="synonym">Lithospermum officinale var. erythrorhizon</name>
    <dbReference type="NCBI Taxonomy" id="34254"/>
    <lineage>
        <taxon>Eukaryota</taxon>
        <taxon>Viridiplantae</taxon>
        <taxon>Streptophyta</taxon>
        <taxon>Embryophyta</taxon>
        <taxon>Tracheophyta</taxon>
        <taxon>Spermatophyta</taxon>
        <taxon>Magnoliopsida</taxon>
        <taxon>eudicotyledons</taxon>
        <taxon>Gunneridae</taxon>
        <taxon>Pentapetalae</taxon>
        <taxon>asterids</taxon>
        <taxon>lamiids</taxon>
        <taxon>Boraginales</taxon>
        <taxon>Boraginaceae</taxon>
        <taxon>Boraginoideae</taxon>
        <taxon>Lithospermeae</taxon>
        <taxon>Lithospermum</taxon>
    </lineage>
</organism>
<dbReference type="AlphaFoldDB" id="A0AAV3QV84"/>
<evidence type="ECO:0000313" key="2">
    <source>
        <dbReference type="Proteomes" id="UP001454036"/>
    </source>
</evidence>
<dbReference type="Proteomes" id="UP001454036">
    <property type="component" value="Unassembled WGS sequence"/>
</dbReference>
<proteinExistence type="predicted"/>
<evidence type="ECO:0000313" key="1">
    <source>
        <dbReference type="EMBL" id="GAA0168019.1"/>
    </source>
</evidence>
<accession>A0AAV3QV84</accession>
<dbReference type="EMBL" id="BAABME010006315">
    <property type="protein sequence ID" value="GAA0168019.1"/>
    <property type="molecule type" value="Genomic_DNA"/>
</dbReference>
<keyword evidence="2" id="KW-1185">Reference proteome</keyword>
<sequence>MGRSKYESNPIGLIKEGSWMRNRINGLEPSKWARMPRPTLRGLDCPARNTHLQQGISKLDLEDMTTSSVNKKLRLA</sequence>
<reference evidence="1 2" key="1">
    <citation type="submission" date="2024-01" db="EMBL/GenBank/DDBJ databases">
        <title>The complete chloroplast genome sequence of Lithospermum erythrorhizon: insights into the phylogenetic relationship among Boraginaceae species and the maternal lineages of purple gromwells.</title>
        <authorList>
            <person name="Okada T."/>
            <person name="Watanabe K."/>
        </authorList>
    </citation>
    <scope>NUCLEOTIDE SEQUENCE [LARGE SCALE GENOMIC DNA]</scope>
</reference>